<dbReference type="AlphaFoldDB" id="A0A498PUT7"/>
<evidence type="ECO:0000256" key="1">
    <source>
        <dbReference type="ARBA" id="ARBA00022801"/>
    </source>
</evidence>
<accession>A0A498PUT7</accession>
<feature type="domain" description="Alpha/beta hydrolase fold-3" evidence="2">
    <location>
        <begin position="4"/>
        <end position="171"/>
    </location>
</feature>
<evidence type="ECO:0000259" key="2">
    <source>
        <dbReference type="Pfam" id="PF07859"/>
    </source>
</evidence>
<dbReference type="InterPro" id="IPR013094">
    <property type="entry name" value="AB_hydrolase_3"/>
</dbReference>
<dbReference type="SUPFAM" id="SSF53474">
    <property type="entry name" value="alpha/beta-Hydrolases"/>
    <property type="match status" value="1"/>
</dbReference>
<evidence type="ECO:0000313" key="4">
    <source>
        <dbReference type="Proteomes" id="UP000267289"/>
    </source>
</evidence>
<evidence type="ECO:0000313" key="3">
    <source>
        <dbReference type="EMBL" id="VBA37518.1"/>
    </source>
</evidence>
<dbReference type="RefSeq" id="WP_075541043.1">
    <property type="nucleotide sequence ID" value="NZ_UPHQ01000068.1"/>
</dbReference>
<dbReference type="EMBL" id="UPHQ01000068">
    <property type="protein sequence ID" value="VBA37518.1"/>
    <property type="molecule type" value="Genomic_DNA"/>
</dbReference>
<proteinExistence type="predicted"/>
<dbReference type="InterPro" id="IPR029058">
    <property type="entry name" value="AB_hydrolase_fold"/>
</dbReference>
<dbReference type="EC" id="3.1.1.1" evidence="3"/>
<reference evidence="3 4" key="1">
    <citation type="submission" date="2018-09" db="EMBL/GenBank/DDBJ databases">
        <authorList>
            <person name="Tagini F."/>
        </authorList>
    </citation>
    <scope>NUCLEOTIDE SEQUENCE [LARGE SCALE GENOMIC DNA]</scope>
    <source>
        <strain evidence="3 4">MK13</strain>
    </source>
</reference>
<sequence>MPTVVFYHGGTIGDLDIKDAASRAHALQAEAIVVSVDYRLAPEHRYPAAVEDCWAALRWVGEHAGTLGGDPRRIAVAGGSAGANLAAVMTQLARDNGGPTLRFQLLWYPSVTADLALPSFTERAHMPVLDTEAVAAFWACYRPGIDLDKPRALPTTPVPANAASFVGLPSAYSVSPKMIRCATTAPAMQSDSRPTGLP</sequence>
<name>A0A498PUT7_9MYCO</name>
<dbReference type="Proteomes" id="UP000267289">
    <property type="component" value="Unassembled WGS sequence"/>
</dbReference>
<gene>
    <name evidence="3" type="primary">nlhH_7</name>
    <name evidence="3" type="ORF">LAUMK13_01672</name>
</gene>
<dbReference type="Pfam" id="PF07859">
    <property type="entry name" value="Abhydrolase_3"/>
    <property type="match status" value="1"/>
</dbReference>
<dbReference type="GO" id="GO:0106435">
    <property type="term" value="F:carboxylesterase activity"/>
    <property type="evidence" value="ECO:0007669"/>
    <property type="project" value="UniProtKB-EC"/>
</dbReference>
<keyword evidence="1 3" id="KW-0378">Hydrolase</keyword>
<dbReference type="PANTHER" id="PTHR48081">
    <property type="entry name" value="AB HYDROLASE SUPERFAMILY PROTEIN C4A8.06C"/>
    <property type="match status" value="1"/>
</dbReference>
<organism evidence="3 4">
    <name type="scientific">Mycobacterium innocens</name>
    <dbReference type="NCBI Taxonomy" id="2341083"/>
    <lineage>
        <taxon>Bacteria</taxon>
        <taxon>Bacillati</taxon>
        <taxon>Actinomycetota</taxon>
        <taxon>Actinomycetes</taxon>
        <taxon>Mycobacteriales</taxon>
        <taxon>Mycobacteriaceae</taxon>
        <taxon>Mycobacterium</taxon>
    </lineage>
</organism>
<dbReference type="InterPro" id="IPR050300">
    <property type="entry name" value="GDXG_lipolytic_enzyme"/>
</dbReference>
<dbReference type="PANTHER" id="PTHR48081:SF8">
    <property type="entry name" value="ALPHA_BETA HYDROLASE FOLD-3 DOMAIN-CONTAINING PROTEIN-RELATED"/>
    <property type="match status" value="1"/>
</dbReference>
<keyword evidence="4" id="KW-1185">Reference proteome</keyword>
<dbReference type="Gene3D" id="3.40.50.1820">
    <property type="entry name" value="alpha/beta hydrolase"/>
    <property type="match status" value="1"/>
</dbReference>
<protein>
    <submittedName>
        <fullName evidence="3">Carboxylesterase NlhH</fullName>
        <ecNumber evidence="3">3.1.1.1</ecNumber>
    </submittedName>
</protein>